<feature type="domain" description="Ketopantoate reductase N-terminal" evidence="1">
    <location>
        <begin position="2"/>
        <end position="133"/>
    </location>
</feature>
<dbReference type="Gene3D" id="1.10.1040.10">
    <property type="entry name" value="N-(1-d-carboxylethyl)-l-norvaline Dehydrogenase, domain 2"/>
    <property type="match status" value="1"/>
</dbReference>
<accession>A0A7J5UPG5</accession>
<dbReference type="PANTHER" id="PTHR21708">
    <property type="entry name" value="PROBABLE 2-DEHYDROPANTOATE 2-REDUCTASE"/>
    <property type="match status" value="1"/>
</dbReference>
<protein>
    <submittedName>
        <fullName evidence="3">Ketopantoate reductase family protein</fullName>
    </submittedName>
</protein>
<dbReference type="InterPro" id="IPR051402">
    <property type="entry name" value="KPR-Related"/>
</dbReference>
<dbReference type="SUPFAM" id="SSF48179">
    <property type="entry name" value="6-phosphogluconate dehydrogenase C-terminal domain-like"/>
    <property type="match status" value="1"/>
</dbReference>
<dbReference type="InterPro" id="IPR013328">
    <property type="entry name" value="6PGD_dom2"/>
</dbReference>
<name>A0A7J5UPG5_9MICO</name>
<reference evidence="3 4" key="1">
    <citation type="submission" date="2019-10" db="EMBL/GenBank/DDBJ databases">
        <title>Georgenia wutianyii sp. nov. and Georgenia yuyongxinii sp. nov. isolated from plateau pika (Ochotona curzoniae) in the Qinghai-Tibet plateau of China.</title>
        <authorList>
            <person name="Tian Z."/>
        </authorList>
    </citation>
    <scope>NUCLEOTIDE SEQUENCE [LARGE SCALE GENOMIC DNA]</scope>
    <source>
        <strain evidence="3 4">DSM 21501</strain>
    </source>
</reference>
<dbReference type="GO" id="GO:0005737">
    <property type="term" value="C:cytoplasm"/>
    <property type="evidence" value="ECO:0007669"/>
    <property type="project" value="TreeGrafter"/>
</dbReference>
<dbReference type="Pfam" id="PF08546">
    <property type="entry name" value="ApbA_C"/>
    <property type="match status" value="1"/>
</dbReference>
<feature type="domain" description="Ketopantoate reductase C-terminal" evidence="2">
    <location>
        <begin position="169"/>
        <end position="281"/>
    </location>
</feature>
<sequence length="285" mass="28886">MITVVGPGAVGGLLAALLHRAGEDVVAVARPGTAQRIAAEGLHVRSDAFGTWTAHVPATTEVPAGSAVVLAVKAYALDDVLPGIVAARPPAVLALLNGTAHARALHAAGLADVACGSIQVESAREQDVIVHRGPYCIVTVPDAAAGGAVPEALARAGVTVRTGGTENEVLWRKYSFLAPTALLTSWTDLPIGPALERDPAVTAGVVAEVAAIATAEGLPLESERLMAALRKLPGTLESSLQHDVRRGGASELEALGGNLLGLAAEHGFAAPTLERVVGDLRGRAA</sequence>
<dbReference type="EMBL" id="WHJE01000037">
    <property type="protein sequence ID" value="KAE8764302.1"/>
    <property type="molecule type" value="Genomic_DNA"/>
</dbReference>
<dbReference type="InterPro" id="IPR008927">
    <property type="entry name" value="6-PGluconate_DH-like_C_sf"/>
</dbReference>
<dbReference type="SUPFAM" id="SSF51735">
    <property type="entry name" value="NAD(P)-binding Rossmann-fold domains"/>
    <property type="match status" value="1"/>
</dbReference>
<proteinExistence type="predicted"/>
<comment type="caution">
    <text evidence="3">The sequence shown here is derived from an EMBL/GenBank/DDBJ whole genome shotgun (WGS) entry which is preliminary data.</text>
</comment>
<dbReference type="Proteomes" id="UP000451860">
    <property type="component" value="Unassembled WGS sequence"/>
</dbReference>
<keyword evidence="4" id="KW-1185">Reference proteome</keyword>
<dbReference type="Pfam" id="PF02558">
    <property type="entry name" value="ApbA"/>
    <property type="match status" value="1"/>
</dbReference>
<evidence type="ECO:0000313" key="4">
    <source>
        <dbReference type="Proteomes" id="UP000451860"/>
    </source>
</evidence>
<dbReference type="OrthoDB" id="4186253at2"/>
<dbReference type="InterPro" id="IPR013332">
    <property type="entry name" value="KPR_N"/>
</dbReference>
<dbReference type="InterPro" id="IPR013752">
    <property type="entry name" value="KPA_reductase"/>
</dbReference>
<dbReference type="RefSeq" id="WP_152203516.1">
    <property type="nucleotide sequence ID" value="NZ_VUKF01000029.1"/>
</dbReference>
<organism evidence="3 4">
    <name type="scientific">Georgenia thermotolerans</name>
    <dbReference type="NCBI Taxonomy" id="527326"/>
    <lineage>
        <taxon>Bacteria</taxon>
        <taxon>Bacillati</taxon>
        <taxon>Actinomycetota</taxon>
        <taxon>Actinomycetes</taxon>
        <taxon>Micrococcales</taxon>
        <taxon>Bogoriellaceae</taxon>
        <taxon>Georgenia</taxon>
    </lineage>
</organism>
<evidence type="ECO:0000259" key="2">
    <source>
        <dbReference type="Pfam" id="PF08546"/>
    </source>
</evidence>
<dbReference type="Gene3D" id="3.40.50.720">
    <property type="entry name" value="NAD(P)-binding Rossmann-like Domain"/>
    <property type="match status" value="1"/>
</dbReference>
<evidence type="ECO:0000313" key="3">
    <source>
        <dbReference type="EMBL" id="KAE8764302.1"/>
    </source>
</evidence>
<gene>
    <name evidence="3" type="ORF">GB883_09855</name>
</gene>
<dbReference type="InterPro" id="IPR036291">
    <property type="entry name" value="NAD(P)-bd_dom_sf"/>
</dbReference>
<dbReference type="AlphaFoldDB" id="A0A7J5UPG5"/>
<dbReference type="PANTHER" id="PTHR21708:SF26">
    <property type="entry name" value="2-DEHYDROPANTOATE 2-REDUCTASE"/>
    <property type="match status" value="1"/>
</dbReference>
<evidence type="ECO:0000259" key="1">
    <source>
        <dbReference type="Pfam" id="PF02558"/>
    </source>
</evidence>